<proteinExistence type="predicted"/>
<feature type="region of interest" description="Disordered" evidence="1">
    <location>
        <begin position="1"/>
        <end position="22"/>
    </location>
</feature>
<evidence type="ECO:0000313" key="2">
    <source>
        <dbReference type="EMBL" id="MST97733.1"/>
    </source>
</evidence>
<feature type="region of interest" description="Disordered" evidence="1">
    <location>
        <begin position="56"/>
        <end position="98"/>
    </location>
</feature>
<sequence>MLKLNASYSKKVPAGEEYSSQSYHASVEVELPDGLTQDQLQARIHETFDLVRNSVEAELHGNDPRNYGTYPASNGPKNAPQGRRAGDRQNDGPASPKQLSYLLDLARQRGVTPQQIAARFQVPDVRQLSRQQCSNQINEWRAA</sequence>
<dbReference type="RefSeq" id="WP_154418798.1">
    <property type="nucleotide sequence ID" value="NZ_VUNS01000012.1"/>
</dbReference>
<evidence type="ECO:0000256" key="1">
    <source>
        <dbReference type="SAM" id="MobiDB-lite"/>
    </source>
</evidence>
<keyword evidence="3" id="KW-1185">Reference proteome</keyword>
<gene>
    <name evidence="2" type="ORF">FYJ85_11855</name>
</gene>
<evidence type="ECO:0000313" key="3">
    <source>
        <dbReference type="Proteomes" id="UP000435649"/>
    </source>
</evidence>
<reference evidence="2 3" key="1">
    <citation type="submission" date="2019-08" db="EMBL/GenBank/DDBJ databases">
        <title>In-depth cultivation of the pig gut microbiome towards novel bacterial diversity and tailored functional studies.</title>
        <authorList>
            <person name="Wylensek D."/>
            <person name="Hitch T.C.A."/>
            <person name="Clavel T."/>
        </authorList>
    </citation>
    <scope>NUCLEOTIDE SEQUENCE [LARGE SCALE GENOMIC DNA]</scope>
    <source>
        <strain evidence="2 3">BBE-744-WT-12</strain>
    </source>
</reference>
<dbReference type="AlphaFoldDB" id="A0A844G3K1"/>
<dbReference type="EMBL" id="VUNS01000012">
    <property type="protein sequence ID" value="MST97733.1"/>
    <property type="molecule type" value="Genomic_DNA"/>
</dbReference>
<dbReference type="Proteomes" id="UP000435649">
    <property type="component" value="Unassembled WGS sequence"/>
</dbReference>
<protein>
    <submittedName>
        <fullName evidence="2">Uncharacterized protein</fullName>
    </submittedName>
</protein>
<comment type="caution">
    <text evidence="2">The sequence shown here is derived from an EMBL/GenBank/DDBJ whole genome shotgun (WGS) entry which is preliminary data.</text>
</comment>
<accession>A0A844G3K1</accession>
<organism evidence="2 3">
    <name type="scientific">Victivallis lenta</name>
    <dbReference type="NCBI Taxonomy" id="2606640"/>
    <lineage>
        <taxon>Bacteria</taxon>
        <taxon>Pseudomonadati</taxon>
        <taxon>Lentisphaerota</taxon>
        <taxon>Lentisphaeria</taxon>
        <taxon>Victivallales</taxon>
        <taxon>Victivallaceae</taxon>
        <taxon>Victivallis</taxon>
    </lineage>
</organism>
<name>A0A844G3K1_9BACT</name>